<evidence type="ECO:0000256" key="3">
    <source>
        <dbReference type="ARBA" id="ARBA00013253"/>
    </source>
</evidence>
<evidence type="ECO:0000256" key="7">
    <source>
        <dbReference type="ARBA" id="ARBA00022840"/>
    </source>
</evidence>
<evidence type="ECO:0000313" key="11">
    <source>
        <dbReference type="Proteomes" id="UP000288623"/>
    </source>
</evidence>
<dbReference type="PANTHER" id="PTHR43071">
    <property type="entry name" value="2-AMINO-4-HYDROXY-6-HYDROXYMETHYLDIHYDROPTERIDINE PYROPHOSPHOKINASE"/>
    <property type="match status" value="1"/>
</dbReference>
<protein>
    <recommendedName>
        <fullName evidence="3">2-amino-4-hydroxy-6-hydroxymethyldihydropteridine diphosphokinase</fullName>
        <ecNumber evidence="3">2.7.6.3</ecNumber>
    </recommendedName>
</protein>
<keyword evidence="11" id="KW-1185">Reference proteome</keyword>
<evidence type="ECO:0000256" key="5">
    <source>
        <dbReference type="ARBA" id="ARBA00022741"/>
    </source>
</evidence>
<keyword evidence="6 10" id="KW-0418">Kinase</keyword>
<evidence type="ECO:0000256" key="4">
    <source>
        <dbReference type="ARBA" id="ARBA00022679"/>
    </source>
</evidence>
<evidence type="ECO:0000256" key="8">
    <source>
        <dbReference type="ARBA" id="ARBA00022909"/>
    </source>
</evidence>
<dbReference type="PANTHER" id="PTHR43071:SF1">
    <property type="entry name" value="2-AMINO-4-HYDROXY-6-HYDROXYMETHYLDIHYDROPTERIDINE PYROPHOSPHOKINASE"/>
    <property type="match status" value="1"/>
</dbReference>
<dbReference type="GO" id="GO:0016301">
    <property type="term" value="F:kinase activity"/>
    <property type="evidence" value="ECO:0007669"/>
    <property type="project" value="UniProtKB-KW"/>
</dbReference>
<dbReference type="Gene3D" id="3.30.70.560">
    <property type="entry name" value="7,8-Dihydro-6-hydroxymethylpterin-pyrophosphokinase HPPK"/>
    <property type="match status" value="1"/>
</dbReference>
<evidence type="ECO:0000256" key="2">
    <source>
        <dbReference type="ARBA" id="ARBA00005051"/>
    </source>
</evidence>
<dbReference type="GO" id="GO:0003848">
    <property type="term" value="F:2-amino-4-hydroxy-6-hydroxymethyldihydropteridine diphosphokinase activity"/>
    <property type="evidence" value="ECO:0007669"/>
    <property type="project" value="UniProtKB-EC"/>
</dbReference>
<keyword evidence="5" id="KW-0547">Nucleotide-binding</keyword>
<organism evidence="10 11">
    <name type="scientific">Candidatus Kurthia intestinigallinarum</name>
    <dbReference type="NCBI Taxonomy" id="1562256"/>
    <lineage>
        <taxon>Bacteria</taxon>
        <taxon>Bacillati</taxon>
        <taxon>Bacillota</taxon>
        <taxon>Bacilli</taxon>
        <taxon>Bacillales</taxon>
        <taxon>Caryophanaceae</taxon>
        <taxon>Kurthia</taxon>
    </lineage>
</organism>
<dbReference type="PROSITE" id="PS00794">
    <property type="entry name" value="HPPK"/>
    <property type="match status" value="1"/>
</dbReference>
<comment type="catalytic activity">
    <reaction evidence="1">
        <text>6-hydroxymethyl-7,8-dihydropterin + ATP = (7,8-dihydropterin-6-yl)methyl diphosphate + AMP + H(+)</text>
        <dbReference type="Rhea" id="RHEA:11412"/>
        <dbReference type="ChEBI" id="CHEBI:15378"/>
        <dbReference type="ChEBI" id="CHEBI:30616"/>
        <dbReference type="ChEBI" id="CHEBI:44841"/>
        <dbReference type="ChEBI" id="CHEBI:72950"/>
        <dbReference type="ChEBI" id="CHEBI:456215"/>
        <dbReference type="EC" id="2.7.6.3"/>
    </reaction>
</comment>
<evidence type="ECO:0000256" key="6">
    <source>
        <dbReference type="ARBA" id="ARBA00022777"/>
    </source>
</evidence>
<dbReference type="EC" id="2.7.6.3" evidence="3"/>
<dbReference type="OrthoDB" id="9808041at2"/>
<evidence type="ECO:0000256" key="1">
    <source>
        <dbReference type="ARBA" id="ARBA00000198"/>
    </source>
</evidence>
<comment type="caution">
    <text evidence="10">The sequence shown here is derived from an EMBL/GenBank/DDBJ whole genome shotgun (WGS) entry which is preliminary data.</text>
</comment>
<dbReference type="UniPathway" id="UPA00077">
    <property type="reaction ID" value="UER00155"/>
</dbReference>
<comment type="pathway">
    <text evidence="2">Cofactor biosynthesis; tetrahydrofolate biosynthesis; 2-amino-4-hydroxy-6-hydroxymethyl-7,8-dihydropteridine diphosphate from 7,8-dihydroneopterin triphosphate: step 4/4.</text>
</comment>
<keyword evidence="7" id="KW-0067">ATP-binding</keyword>
<evidence type="ECO:0000259" key="9">
    <source>
        <dbReference type="PROSITE" id="PS00794"/>
    </source>
</evidence>
<dbReference type="Pfam" id="PF01288">
    <property type="entry name" value="HPPK"/>
    <property type="match status" value="1"/>
</dbReference>
<dbReference type="RefSeq" id="WP_126988966.1">
    <property type="nucleotide sequence ID" value="NZ_JTFC01000001.1"/>
</dbReference>
<feature type="domain" description="7,8-dihydro-6-hydroxymethylpterin-pyrophosphokinase" evidence="9">
    <location>
        <begin position="88"/>
        <end position="99"/>
    </location>
</feature>
<gene>
    <name evidence="10" type="ORF">QI30_00265</name>
</gene>
<dbReference type="GO" id="GO:0046656">
    <property type="term" value="P:folic acid biosynthetic process"/>
    <property type="evidence" value="ECO:0007669"/>
    <property type="project" value="UniProtKB-KW"/>
</dbReference>
<dbReference type="EMBL" id="JTFC01000001">
    <property type="protein sequence ID" value="RUS58486.1"/>
    <property type="molecule type" value="Genomic_DNA"/>
</dbReference>
<dbReference type="Proteomes" id="UP000288623">
    <property type="component" value="Unassembled WGS sequence"/>
</dbReference>
<proteinExistence type="predicted"/>
<dbReference type="SUPFAM" id="SSF55083">
    <property type="entry name" value="6-hydroxymethyl-7,8-dihydropterin pyrophosphokinase, HPPK"/>
    <property type="match status" value="1"/>
</dbReference>
<accession>A0A433RYW0</accession>
<name>A0A433RYW0_9BACL</name>
<dbReference type="CDD" id="cd00483">
    <property type="entry name" value="HPPK"/>
    <property type="match status" value="1"/>
</dbReference>
<reference evidence="10 11" key="1">
    <citation type="submission" date="2014-11" db="EMBL/GenBank/DDBJ databases">
        <title>Genome sequence and analysis of novel Kurthia sp.</title>
        <authorList>
            <person name="Lawson J.N."/>
            <person name="Gonzalez J.E."/>
            <person name="Rinauldi L."/>
            <person name="Xuan Z."/>
            <person name="Firman A."/>
            <person name="Shaddox L."/>
            <person name="Trudeau A."/>
            <person name="Shah S."/>
            <person name="Reiman D."/>
        </authorList>
    </citation>
    <scope>NUCLEOTIDE SEQUENCE [LARGE SCALE GENOMIC DNA]</scope>
    <source>
        <strain evidence="10 11">3B1D</strain>
    </source>
</reference>
<dbReference type="InterPro" id="IPR000550">
    <property type="entry name" value="Hppk"/>
</dbReference>
<sequence>MNEAYISLGSNMGDKEEALRHAVALLNEHEGIRVLAVSSIYDTDPVGYEEQDVFLNIVVKIETTLAAQPLLEVCQKIEQELKRVRIIRWGPRTIDLDILLFNDEVIETDTLSVPHPRMHERAFVLVPLMELDKAIALPTTKRTISEHLQEIGDGGVRIYRSF</sequence>
<keyword evidence="4" id="KW-0808">Transferase</keyword>
<dbReference type="NCBIfam" id="TIGR01498">
    <property type="entry name" value="folK"/>
    <property type="match status" value="1"/>
</dbReference>
<evidence type="ECO:0000313" key="10">
    <source>
        <dbReference type="EMBL" id="RUS58486.1"/>
    </source>
</evidence>
<dbReference type="GO" id="GO:0005524">
    <property type="term" value="F:ATP binding"/>
    <property type="evidence" value="ECO:0007669"/>
    <property type="project" value="UniProtKB-KW"/>
</dbReference>
<keyword evidence="8" id="KW-0289">Folate biosynthesis</keyword>
<dbReference type="InterPro" id="IPR035907">
    <property type="entry name" value="Hppk_sf"/>
</dbReference>
<dbReference type="GO" id="GO:0046654">
    <property type="term" value="P:tetrahydrofolate biosynthetic process"/>
    <property type="evidence" value="ECO:0007669"/>
    <property type="project" value="UniProtKB-UniPathway"/>
</dbReference>
<dbReference type="AlphaFoldDB" id="A0A433RYW0"/>